<dbReference type="SUPFAM" id="SSF56784">
    <property type="entry name" value="HAD-like"/>
    <property type="match status" value="1"/>
</dbReference>
<feature type="domain" description="FCP1 homology" evidence="2">
    <location>
        <begin position="42"/>
        <end position="204"/>
    </location>
</feature>
<dbReference type="Gene3D" id="3.40.50.1000">
    <property type="entry name" value="HAD superfamily/HAD-like"/>
    <property type="match status" value="1"/>
</dbReference>
<organism evidence="4 5">
    <name type="scientific">Artemisia annua</name>
    <name type="common">Sweet wormwood</name>
    <dbReference type="NCBI Taxonomy" id="35608"/>
    <lineage>
        <taxon>Eukaryota</taxon>
        <taxon>Viridiplantae</taxon>
        <taxon>Streptophyta</taxon>
        <taxon>Embryophyta</taxon>
        <taxon>Tracheophyta</taxon>
        <taxon>Spermatophyta</taxon>
        <taxon>Magnoliopsida</taxon>
        <taxon>eudicotyledons</taxon>
        <taxon>Gunneridae</taxon>
        <taxon>Pentapetalae</taxon>
        <taxon>asterids</taxon>
        <taxon>campanulids</taxon>
        <taxon>Asterales</taxon>
        <taxon>Asteraceae</taxon>
        <taxon>Asteroideae</taxon>
        <taxon>Anthemideae</taxon>
        <taxon>Artemisiinae</taxon>
        <taxon>Artemisia</taxon>
    </lineage>
</organism>
<dbReference type="InterPro" id="IPR004274">
    <property type="entry name" value="FCP1_dom"/>
</dbReference>
<keyword evidence="5" id="KW-1185">Reference proteome</keyword>
<sequence>MSTTFRTRFPSPMPLRRSPRFAGNSTNSSTNGPSPCALPPPTSPNQKTVFLDLDHTLITSVWCPPSPRTPRTYDFLVKFDQQVRYVIKRPYVDEFLNYLNNNNFEIVIFTAGKEACASPTLDKLDPKGLISHRLYRSSCKILDGGRLAKDLSDLGRNLKNVVIIDDIPSFYRLQPENGIRITPFTYNNARDDELKKLMDKFFDKCEQYEDLKDALKHLGAKNLKKRKRLK</sequence>
<dbReference type="PROSITE" id="PS50969">
    <property type="entry name" value="FCP1"/>
    <property type="match status" value="1"/>
</dbReference>
<dbReference type="InterPro" id="IPR050365">
    <property type="entry name" value="TIM50"/>
</dbReference>
<dbReference type="AlphaFoldDB" id="A0A2U1NW07"/>
<dbReference type="GO" id="GO:0016791">
    <property type="term" value="F:phosphatase activity"/>
    <property type="evidence" value="ECO:0007669"/>
    <property type="project" value="InterPro"/>
</dbReference>
<evidence type="ECO:0000256" key="1">
    <source>
        <dbReference type="SAM" id="MobiDB-lite"/>
    </source>
</evidence>
<evidence type="ECO:0000313" key="5">
    <source>
        <dbReference type="Proteomes" id="UP000245207"/>
    </source>
</evidence>
<dbReference type="EMBL" id="PKPP01010389">
    <property type="protein sequence ID" value="PWA46222.1"/>
    <property type="molecule type" value="Genomic_DNA"/>
</dbReference>
<gene>
    <name evidence="4" type="ORF">CTI12_AA221770</name>
    <name evidence="3" type="ORF">CTI12_AA510210</name>
</gene>
<proteinExistence type="predicted"/>
<accession>A0A2U1NW07</accession>
<dbReference type="SMART" id="SM00577">
    <property type="entry name" value="CPDc"/>
    <property type="match status" value="1"/>
</dbReference>
<dbReference type="PANTHER" id="PTHR12210">
    <property type="entry name" value="DULLARD PROTEIN PHOSPHATASE"/>
    <property type="match status" value="1"/>
</dbReference>
<evidence type="ECO:0000259" key="2">
    <source>
        <dbReference type="PROSITE" id="PS50969"/>
    </source>
</evidence>
<dbReference type="InterPro" id="IPR036412">
    <property type="entry name" value="HAD-like_sf"/>
</dbReference>
<evidence type="ECO:0000313" key="4">
    <source>
        <dbReference type="EMBL" id="PWA77664.1"/>
    </source>
</evidence>
<feature type="region of interest" description="Disordered" evidence="1">
    <location>
        <begin position="1"/>
        <end position="41"/>
    </location>
</feature>
<dbReference type="OrthoDB" id="277011at2759"/>
<evidence type="ECO:0000313" key="3">
    <source>
        <dbReference type="EMBL" id="PWA46222.1"/>
    </source>
</evidence>
<dbReference type="InterPro" id="IPR023214">
    <property type="entry name" value="HAD_sf"/>
</dbReference>
<name>A0A2U1NW07_ARTAN</name>
<dbReference type="InterPro" id="IPR011948">
    <property type="entry name" value="Dullard_phosphatase"/>
</dbReference>
<dbReference type="CDD" id="cd07521">
    <property type="entry name" value="HAD_FCP1-like"/>
    <property type="match status" value="1"/>
</dbReference>
<dbReference type="STRING" id="35608.A0A2U1NW07"/>
<reference evidence="4 5" key="1">
    <citation type="journal article" date="2018" name="Mol. Plant">
        <title>The genome of Artemisia annua provides insight into the evolution of Asteraceae family and artemisinin biosynthesis.</title>
        <authorList>
            <person name="Shen Q."/>
            <person name="Zhang L."/>
            <person name="Liao Z."/>
            <person name="Wang S."/>
            <person name="Yan T."/>
            <person name="Shi P."/>
            <person name="Liu M."/>
            <person name="Fu X."/>
            <person name="Pan Q."/>
            <person name="Wang Y."/>
            <person name="Lv Z."/>
            <person name="Lu X."/>
            <person name="Zhang F."/>
            <person name="Jiang W."/>
            <person name="Ma Y."/>
            <person name="Chen M."/>
            <person name="Hao X."/>
            <person name="Li L."/>
            <person name="Tang Y."/>
            <person name="Lv G."/>
            <person name="Zhou Y."/>
            <person name="Sun X."/>
            <person name="Brodelius P.E."/>
            <person name="Rose J.K.C."/>
            <person name="Tang K."/>
        </authorList>
    </citation>
    <scope>NUCLEOTIDE SEQUENCE [LARGE SCALE GENOMIC DNA]</scope>
    <source>
        <strain evidence="5">cv. Huhao1</strain>
        <tissue evidence="4">Leaf</tissue>
    </source>
</reference>
<comment type="caution">
    <text evidence="4">The sequence shown here is derived from an EMBL/GenBank/DDBJ whole genome shotgun (WGS) entry which is preliminary data.</text>
</comment>
<dbReference type="Pfam" id="PF03031">
    <property type="entry name" value="NIF"/>
    <property type="match status" value="1"/>
</dbReference>
<protein>
    <submittedName>
        <fullName evidence="4">Dullard phosphatase domain, eukaryotic</fullName>
    </submittedName>
</protein>
<dbReference type="Proteomes" id="UP000245207">
    <property type="component" value="Unassembled WGS sequence"/>
</dbReference>
<dbReference type="EMBL" id="PKPP01002093">
    <property type="protein sequence ID" value="PWA77664.1"/>
    <property type="molecule type" value="Genomic_DNA"/>
</dbReference>
<dbReference type="NCBIfam" id="TIGR02251">
    <property type="entry name" value="HIF-SF_euk"/>
    <property type="match status" value="1"/>
</dbReference>
<feature type="compositionally biased region" description="Low complexity" evidence="1">
    <location>
        <begin position="23"/>
        <end position="35"/>
    </location>
</feature>